<dbReference type="InterPro" id="IPR006108">
    <property type="entry name" value="3HC_DH_C"/>
</dbReference>
<dbReference type="SUPFAM" id="SSF48179">
    <property type="entry name" value="6-phosphogluconate dehydrogenase C-terminal domain-like"/>
    <property type="match status" value="1"/>
</dbReference>
<proteinExistence type="predicted"/>
<protein>
    <recommendedName>
        <fullName evidence="1">3-hydroxyacyl-CoA dehydrogenase C-terminal domain-containing protein</fullName>
    </recommendedName>
</protein>
<dbReference type="InterPro" id="IPR013328">
    <property type="entry name" value="6PGD_dom2"/>
</dbReference>
<dbReference type="GO" id="GO:0016616">
    <property type="term" value="F:oxidoreductase activity, acting on the CH-OH group of donors, NAD or NADP as acceptor"/>
    <property type="evidence" value="ECO:0007669"/>
    <property type="project" value="InterPro"/>
</dbReference>
<dbReference type="GO" id="GO:0006631">
    <property type="term" value="P:fatty acid metabolic process"/>
    <property type="evidence" value="ECO:0007669"/>
    <property type="project" value="InterPro"/>
</dbReference>
<dbReference type="Pfam" id="PF00725">
    <property type="entry name" value="3HCDH"/>
    <property type="match status" value="1"/>
</dbReference>
<accession>X1AAG8</accession>
<comment type="caution">
    <text evidence="2">The sequence shown here is derived from an EMBL/GenBank/DDBJ whole genome shotgun (WGS) entry which is preliminary data.</text>
</comment>
<reference evidence="2" key="1">
    <citation type="journal article" date="2014" name="Front. Microbiol.">
        <title>High frequency of phylogenetically diverse reductive dehalogenase-homologous genes in deep subseafloor sedimentary metagenomes.</title>
        <authorList>
            <person name="Kawai M."/>
            <person name="Futagami T."/>
            <person name="Toyoda A."/>
            <person name="Takaki Y."/>
            <person name="Nishi S."/>
            <person name="Hori S."/>
            <person name="Arai W."/>
            <person name="Tsubouchi T."/>
            <person name="Morono Y."/>
            <person name="Uchiyama I."/>
            <person name="Ito T."/>
            <person name="Fujiyama A."/>
            <person name="Inagaki F."/>
            <person name="Takami H."/>
        </authorList>
    </citation>
    <scope>NUCLEOTIDE SEQUENCE</scope>
    <source>
        <strain evidence="2">Expedition CK06-06</strain>
    </source>
</reference>
<name>X1AAG8_9ZZZZ</name>
<dbReference type="InterPro" id="IPR008927">
    <property type="entry name" value="6-PGluconate_DH-like_C_sf"/>
</dbReference>
<feature type="non-terminal residue" evidence="2">
    <location>
        <position position="60"/>
    </location>
</feature>
<dbReference type="Gene3D" id="1.10.1040.10">
    <property type="entry name" value="N-(1-d-carboxylethyl)-l-norvaline Dehydrogenase, domain 2"/>
    <property type="match status" value="1"/>
</dbReference>
<feature type="domain" description="3-hydroxyacyl-CoA dehydrogenase C-terminal" evidence="1">
    <location>
        <begin position="1"/>
        <end position="56"/>
    </location>
</feature>
<gene>
    <name evidence="2" type="ORF">S01H4_25681</name>
</gene>
<evidence type="ECO:0000259" key="1">
    <source>
        <dbReference type="Pfam" id="PF00725"/>
    </source>
</evidence>
<organism evidence="2">
    <name type="scientific">marine sediment metagenome</name>
    <dbReference type="NCBI Taxonomy" id="412755"/>
    <lineage>
        <taxon>unclassified sequences</taxon>
        <taxon>metagenomes</taxon>
        <taxon>ecological metagenomes</taxon>
    </lineage>
</organism>
<dbReference type="EMBL" id="BART01012254">
    <property type="protein sequence ID" value="GAG78764.1"/>
    <property type="molecule type" value="Genomic_DNA"/>
</dbReference>
<dbReference type="AlphaFoldDB" id="X1AAG8"/>
<evidence type="ECO:0000313" key="2">
    <source>
        <dbReference type="EMBL" id="GAG78764.1"/>
    </source>
</evidence>
<sequence length="60" mass="6844">MNEAISIFFEKSSTPQVIDKALRQGLNLKIGHLALVDFIGLDTVLHIMKILNERTPINYY</sequence>